<dbReference type="InterPro" id="IPR000917">
    <property type="entry name" value="Sulfatase_N"/>
</dbReference>
<dbReference type="EMBL" id="UINC01044394">
    <property type="protein sequence ID" value="SVB49800.1"/>
    <property type="molecule type" value="Genomic_DNA"/>
</dbReference>
<evidence type="ECO:0000259" key="7">
    <source>
        <dbReference type="Pfam" id="PF00884"/>
    </source>
</evidence>
<keyword evidence="6" id="KW-0106">Calcium</keyword>
<dbReference type="PROSITE" id="PS00149">
    <property type="entry name" value="SULFATASE_2"/>
    <property type="match status" value="1"/>
</dbReference>
<dbReference type="AlphaFoldDB" id="A0A382EGK7"/>
<accession>A0A382EGK7</accession>
<evidence type="ECO:0000256" key="1">
    <source>
        <dbReference type="ARBA" id="ARBA00001913"/>
    </source>
</evidence>
<comment type="similarity">
    <text evidence="2">Belongs to the sulfatase family.</text>
</comment>
<organism evidence="8">
    <name type="scientific">marine metagenome</name>
    <dbReference type="NCBI Taxonomy" id="408172"/>
    <lineage>
        <taxon>unclassified sequences</taxon>
        <taxon>metagenomes</taxon>
        <taxon>ecological metagenomes</taxon>
    </lineage>
</organism>
<dbReference type="PANTHER" id="PTHR42693">
    <property type="entry name" value="ARYLSULFATASE FAMILY MEMBER"/>
    <property type="match status" value="1"/>
</dbReference>
<keyword evidence="3" id="KW-0479">Metal-binding</keyword>
<dbReference type="Gene3D" id="3.40.720.10">
    <property type="entry name" value="Alkaline Phosphatase, subunit A"/>
    <property type="match status" value="1"/>
</dbReference>
<dbReference type="PROSITE" id="PS00523">
    <property type="entry name" value="SULFATASE_1"/>
    <property type="match status" value="1"/>
</dbReference>
<reference evidence="8" key="1">
    <citation type="submission" date="2018-05" db="EMBL/GenBank/DDBJ databases">
        <authorList>
            <person name="Lanie J.A."/>
            <person name="Ng W.-L."/>
            <person name="Kazmierczak K.M."/>
            <person name="Andrzejewski T.M."/>
            <person name="Davidsen T.M."/>
            <person name="Wayne K.J."/>
            <person name="Tettelin H."/>
            <person name="Glass J.I."/>
            <person name="Rusch D."/>
            <person name="Podicherti R."/>
            <person name="Tsui H.-C.T."/>
            <person name="Winkler M.E."/>
        </authorList>
    </citation>
    <scope>NUCLEOTIDE SEQUENCE</scope>
</reference>
<keyword evidence="4" id="KW-0732">Signal</keyword>
<dbReference type="GO" id="GO:0004065">
    <property type="term" value="F:arylsulfatase activity"/>
    <property type="evidence" value="ECO:0007669"/>
    <property type="project" value="TreeGrafter"/>
</dbReference>
<dbReference type="GO" id="GO:0046872">
    <property type="term" value="F:metal ion binding"/>
    <property type="evidence" value="ECO:0007669"/>
    <property type="project" value="UniProtKB-KW"/>
</dbReference>
<proteinExistence type="inferred from homology"/>
<dbReference type="InterPro" id="IPR024607">
    <property type="entry name" value="Sulfatase_CS"/>
</dbReference>
<gene>
    <name evidence="8" type="ORF">METZ01_LOCUS202654</name>
</gene>
<evidence type="ECO:0000256" key="5">
    <source>
        <dbReference type="ARBA" id="ARBA00022801"/>
    </source>
</evidence>
<dbReference type="Pfam" id="PF00884">
    <property type="entry name" value="Sulfatase"/>
    <property type="match status" value="1"/>
</dbReference>
<protein>
    <recommendedName>
        <fullName evidence="7">Sulfatase N-terminal domain-containing protein</fullName>
    </recommendedName>
</protein>
<feature type="non-terminal residue" evidence="8">
    <location>
        <position position="327"/>
    </location>
</feature>
<evidence type="ECO:0000256" key="3">
    <source>
        <dbReference type="ARBA" id="ARBA00022723"/>
    </source>
</evidence>
<evidence type="ECO:0000256" key="4">
    <source>
        <dbReference type="ARBA" id="ARBA00022729"/>
    </source>
</evidence>
<dbReference type="InterPro" id="IPR050738">
    <property type="entry name" value="Sulfatase"/>
</dbReference>
<dbReference type="InterPro" id="IPR017850">
    <property type="entry name" value="Alkaline_phosphatase_core_sf"/>
</dbReference>
<evidence type="ECO:0000256" key="6">
    <source>
        <dbReference type="ARBA" id="ARBA00022837"/>
    </source>
</evidence>
<sequence>MRFLSILLVTIASLLIGQTAKAEKPNIIVIMADDLGYGDIGCYGAKPENLKTPNIDRLAANGLQFTSGYCSASTCTPTRFSFLTGKYAFRQNNTGIAPPNGPAIIQPGVETLPSLLKRAGYTTAVIGKWHLGLGGPSGPDWNGELNPGPREIGFDYNYLLPTTNDRVPQVYVVNHRVKNLDPMDPLWVGRKKPSADHPTGLTHRDTLKMDWSHGHNATIHNGISRIGFYTGGHAARFRDEDLADEWVKQSNKWIETNRDNPFFLFFSSHDLHVPRMPHERFHSTSGLGFRGDAVVQLDWCVGELVKTLDRLNLSKNTMIVFCSDNGP</sequence>
<comment type="cofactor">
    <cofactor evidence="1">
        <name>Ca(2+)</name>
        <dbReference type="ChEBI" id="CHEBI:29108"/>
    </cofactor>
</comment>
<dbReference type="PANTHER" id="PTHR42693:SF42">
    <property type="entry name" value="ARYLSULFATASE G"/>
    <property type="match status" value="1"/>
</dbReference>
<name>A0A382EGK7_9ZZZZ</name>
<keyword evidence="5" id="KW-0378">Hydrolase</keyword>
<evidence type="ECO:0000313" key="8">
    <source>
        <dbReference type="EMBL" id="SVB49800.1"/>
    </source>
</evidence>
<feature type="domain" description="Sulfatase N-terminal" evidence="7">
    <location>
        <begin position="25"/>
        <end position="327"/>
    </location>
</feature>
<dbReference type="SUPFAM" id="SSF53649">
    <property type="entry name" value="Alkaline phosphatase-like"/>
    <property type="match status" value="1"/>
</dbReference>
<evidence type="ECO:0000256" key="2">
    <source>
        <dbReference type="ARBA" id="ARBA00008779"/>
    </source>
</evidence>